<reference evidence="2 3" key="1">
    <citation type="submission" date="2016-01" db="EMBL/GenBank/DDBJ databases">
        <authorList>
            <person name="Peeters C."/>
        </authorList>
    </citation>
    <scope>NUCLEOTIDE SEQUENCE [LARGE SCALE GENOMIC DNA]</scope>
    <source>
        <strain evidence="2">LMG 29315</strain>
    </source>
</reference>
<sequence length="115" mass="12699">MQIQRFESGKRMSQAVVHNGFGFLAGQVADDTNADVKGQTTQILAKIDRLLEQIGSDKTRILSANIWLADYNTFAQMNEVWDAWVPEGNAPARACVESKLAFPQYTVEIAVIVAV</sequence>
<dbReference type="AlphaFoldDB" id="A0A658R544"/>
<gene>
    <name evidence="2" type="ORF">AWB72_05477</name>
</gene>
<dbReference type="Gene3D" id="3.30.1330.40">
    <property type="entry name" value="RutC-like"/>
    <property type="match status" value="1"/>
</dbReference>
<dbReference type="CDD" id="cd06150">
    <property type="entry name" value="YjgF_YER057c_UK114_like_2"/>
    <property type="match status" value="1"/>
</dbReference>
<dbReference type="Proteomes" id="UP000198263">
    <property type="component" value="Unassembled WGS sequence"/>
</dbReference>
<name>A0A658R544_9BURK</name>
<dbReference type="InterPro" id="IPR019897">
    <property type="entry name" value="RidA_CS"/>
</dbReference>
<evidence type="ECO:0000256" key="1">
    <source>
        <dbReference type="ARBA" id="ARBA00010552"/>
    </source>
</evidence>
<dbReference type="PANTHER" id="PTHR47328">
    <property type="match status" value="1"/>
</dbReference>
<protein>
    <submittedName>
        <fullName evidence="2">Endoribonuclease L-PSP</fullName>
    </submittedName>
</protein>
<accession>A0A658R544</accession>
<dbReference type="EMBL" id="FCNV02000022">
    <property type="protein sequence ID" value="SAL51635.1"/>
    <property type="molecule type" value="Genomic_DNA"/>
</dbReference>
<dbReference type="OrthoDB" id="6899345at2"/>
<dbReference type="Pfam" id="PF01042">
    <property type="entry name" value="Ribonuc_L-PSP"/>
    <property type="match status" value="1"/>
</dbReference>
<keyword evidence="3" id="KW-1185">Reference proteome</keyword>
<dbReference type="InterPro" id="IPR035709">
    <property type="entry name" value="YoaB-like"/>
</dbReference>
<dbReference type="SUPFAM" id="SSF55298">
    <property type="entry name" value="YjgF-like"/>
    <property type="match status" value="1"/>
</dbReference>
<proteinExistence type="inferred from homology"/>
<organism evidence="2 3">
    <name type="scientific">Caballeronia concitans</name>
    <dbReference type="NCBI Taxonomy" id="1777133"/>
    <lineage>
        <taxon>Bacteria</taxon>
        <taxon>Pseudomonadati</taxon>
        <taxon>Pseudomonadota</taxon>
        <taxon>Betaproteobacteria</taxon>
        <taxon>Burkholderiales</taxon>
        <taxon>Burkholderiaceae</taxon>
        <taxon>Caballeronia</taxon>
    </lineage>
</organism>
<comment type="similarity">
    <text evidence="1">Belongs to the RutC family.</text>
</comment>
<comment type="caution">
    <text evidence="2">The sequence shown here is derived from an EMBL/GenBank/DDBJ whole genome shotgun (WGS) entry which is preliminary data.</text>
</comment>
<dbReference type="InterPro" id="IPR035959">
    <property type="entry name" value="RutC-like_sf"/>
</dbReference>
<dbReference type="PANTHER" id="PTHR47328:SF1">
    <property type="entry name" value="RUTC FAMILY PROTEIN YOAB"/>
    <property type="match status" value="1"/>
</dbReference>
<evidence type="ECO:0000313" key="2">
    <source>
        <dbReference type="EMBL" id="SAL51635.1"/>
    </source>
</evidence>
<dbReference type="PROSITE" id="PS01094">
    <property type="entry name" value="UPF0076"/>
    <property type="match status" value="1"/>
</dbReference>
<evidence type="ECO:0000313" key="3">
    <source>
        <dbReference type="Proteomes" id="UP000198263"/>
    </source>
</evidence>
<dbReference type="InterPro" id="IPR006175">
    <property type="entry name" value="YjgF/YER057c/UK114"/>
</dbReference>
<dbReference type="RefSeq" id="WP_087129069.1">
    <property type="nucleotide sequence ID" value="NZ_FCNV02000022.1"/>
</dbReference>